<evidence type="ECO:0000256" key="2">
    <source>
        <dbReference type="SAM" id="MobiDB-lite"/>
    </source>
</evidence>
<evidence type="ECO:0000256" key="1">
    <source>
        <dbReference type="ARBA" id="ARBA00023242"/>
    </source>
</evidence>
<dbReference type="PROSITE" id="PS50048">
    <property type="entry name" value="ZN2_CY6_FUNGAL_2"/>
    <property type="match status" value="1"/>
</dbReference>
<evidence type="ECO:0000313" key="4">
    <source>
        <dbReference type="EMBL" id="KAF2240629.1"/>
    </source>
</evidence>
<dbReference type="SMART" id="SM00066">
    <property type="entry name" value="GAL4"/>
    <property type="match status" value="1"/>
</dbReference>
<protein>
    <recommendedName>
        <fullName evidence="3">Zn(2)-C6 fungal-type domain-containing protein</fullName>
    </recommendedName>
</protein>
<accession>A0A6A6HRX2</accession>
<keyword evidence="1" id="KW-0539">Nucleus</keyword>
<dbReference type="Proteomes" id="UP000800094">
    <property type="component" value="Unassembled WGS sequence"/>
</dbReference>
<dbReference type="Gene3D" id="4.10.240.10">
    <property type="entry name" value="Zn(2)-C6 fungal-type DNA-binding domain"/>
    <property type="match status" value="1"/>
</dbReference>
<reference evidence="4" key="1">
    <citation type="journal article" date="2020" name="Stud. Mycol.">
        <title>101 Dothideomycetes genomes: a test case for predicting lifestyles and emergence of pathogens.</title>
        <authorList>
            <person name="Haridas S."/>
            <person name="Albert R."/>
            <person name="Binder M."/>
            <person name="Bloem J."/>
            <person name="Labutti K."/>
            <person name="Salamov A."/>
            <person name="Andreopoulos B."/>
            <person name="Baker S."/>
            <person name="Barry K."/>
            <person name="Bills G."/>
            <person name="Bluhm B."/>
            <person name="Cannon C."/>
            <person name="Castanera R."/>
            <person name="Culley D."/>
            <person name="Daum C."/>
            <person name="Ezra D."/>
            <person name="Gonzalez J."/>
            <person name="Henrissat B."/>
            <person name="Kuo A."/>
            <person name="Liang C."/>
            <person name="Lipzen A."/>
            <person name="Lutzoni F."/>
            <person name="Magnuson J."/>
            <person name="Mondo S."/>
            <person name="Nolan M."/>
            <person name="Ohm R."/>
            <person name="Pangilinan J."/>
            <person name="Park H.-J."/>
            <person name="Ramirez L."/>
            <person name="Alfaro M."/>
            <person name="Sun H."/>
            <person name="Tritt A."/>
            <person name="Yoshinaga Y."/>
            <person name="Zwiers L.-H."/>
            <person name="Turgeon B."/>
            <person name="Goodwin S."/>
            <person name="Spatafora J."/>
            <person name="Crous P."/>
            <person name="Grigoriev I."/>
        </authorList>
    </citation>
    <scope>NUCLEOTIDE SEQUENCE</scope>
    <source>
        <strain evidence="4">CBS 122368</strain>
    </source>
</reference>
<dbReference type="PROSITE" id="PS00463">
    <property type="entry name" value="ZN2_CY6_FUNGAL_1"/>
    <property type="match status" value="1"/>
</dbReference>
<dbReference type="OrthoDB" id="4314040at2759"/>
<dbReference type="GeneID" id="54584636"/>
<dbReference type="EMBL" id="ML987216">
    <property type="protein sequence ID" value="KAF2240629.1"/>
    <property type="molecule type" value="Genomic_DNA"/>
</dbReference>
<dbReference type="RefSeq" id="XP_033675633.1">
    <property type="nucleotide sequence ID" value="XM_033831306.1"/>
</dbReference>
<dbReference type="InterPro" id="IPR053178">
    <property type="entry name" value="Osmoadaptation_assoc"/>
</dbReference>
<evidence type="ECO:0000313" key="5">
    <source>
        <dbReference type="Proteomes" id="UP000800094"/>
    </source>
</evidence>
<proteinExistence type="predicted"/>
<dbReference type="PANTHER" id="PTHR38111">
    <property type="entry name" value="ZN(2)-C6 FUNGAL-TYPE DOMAIN-CONTAINING PROTEIN-RELATED"/>
    <property type="match status" value="1"/>
</dbReference>
<feature type="region of interest" description="Disordered" evidence="2">
    <location>
        <begin position="94"/>
        <end position="132"/>
    </location>
</feature>
<dbReference type="SUPFAM" id="SSF57701">
    <property type="entry name" value="Zn2/Cys6 DNA-binding domain"/>
    <property type="match status" value="1"/>
</dbReference>
<dbReference type="InterPro" id="IPR001138">
    <property type="entry name" value="Zn2Cys6_DnaBD"/>
</dbReference>
<dbReference type="GO" id="GO:0008270">
    <property type="term" value="F:zinc ion binding"/>
    <property type="evidence" value="ECO:0007669"/>
    <property type="project" value="InterPro"/>
</dbReference>
<dbReference type="CDD" id="cd00067">
    <property type="entry name" value="GAL4"/>
    <property type="match status" value="1"/>
</dbReference>
<gene>
    <name evidence="4" type="ORF">BU26DRAFT_535789</name>
</gene>
<dbReference type="GO" id="GO:0000981">
    <property type="term" value="F:DNA-binding transcription factor activity, RNA polymerase II-specific"/>
    <property type="evidence" value="ECO:0007669"/>
    <property type="project" value="InterPro"/>
</dbReference>
<evidence type="ECO:0000259" key="3">
    <source>
        <dbReference type="PROSITE" id="PS50048"/>
    </source>
</evidence>
<keyword evidence="5" id="KW-1185">Reference proteome</keyword>
<dbReference type="PANTHER" id="PTHR38111:SF5">
    <property type="entry name" value="TRANSCRIPTION FACTOR DOMAIN-CONTAINING PROTEIN"/>
    <property type="match status" value="1"/>
</dbReference>
<dbReference type="InterPro" id="IPR036864">
    <property type="entry name" value="Zn2-C6_fun-type_DNA-bd_sf"/>
</dbReference>
<feature type="domain" description="Zn(2)-C6 fungal-type" evidence="3">
    <location>
        <begin position="9"/>
        <end position="37"/>
    </location>
</feature>
<dbReference type="Pfam" id="PF00172">
    <property type="entry name" value="Zn_clus"/>
    <property type="match status" value="1"/>
</dbReference>
<dbReference type="AlphaFoldDB" id="A0A6A6HRX2"/>
<organism evidence="4 5">
    <name type="scientific">Trematosphaeria pertusa</name>
    <dbReference type="NCBI Taxonomy" id="390896"/>
    <lineage>
        <taxon>Eukaryota</taxon>
        <taxon>Fungi</taxon>
        <taxon>Dikarya</taxon>
        <taxon>Ascomycota</taxon>
        <taxon>Pezizomycotina</taxon>
        <taxon>Dothideomycetes</taxon>
        <taxon>Pleosporomycetidae</taxon>
        <taxon>Pleosporales</taxon>
        <taxon>Massarineae</taxon>
        <taxon>Trematosphaeriaceae</taxon>
        <taxon>Trematosphaeria</taxon>
    </lineage>
</organism>
<feature type="compositionally biased region" description="Low complexity" evidence="2">
    <location>
        <begin position="109"/>
        <end position="119"/>
    </location>
</feature>
<name>A0A6A6HRX2_9PLEO</name>
<sequence length="576" mass="63984">MVGVPKSTGCFICRKRKIKCDETWPTCLNCRKNGKCCPGPPARHTFKDLGPRLNNNTASVVAEDVPGIVDQRCKRLTQLNEKWSENGAVIHKFRISNKAPDAPRKPSRSPRLSSSSTSPPRSPFWRQPSPSQHQELARALVEALGTGSVGHRMSAFGPFIREVPGRIGHNPALDAAVACLVNAHSSMVHKKNANEIANPQLYLRAVQTLQMCLEDPQQGMSSNTLCASVLLGLVEALAGPRVGNRYLAHVGGAGRLMYLQGPGKCQDPFAKEILRFNRGGIIITSIYERKPCFLTTPEWQNIAFDKTGLSFDDCLYTEILHRMAEFPDLLRELKELEQLAIPPVDDVLGYNFDFSEDIIDPFSSDTHSPWSTDTNFEPNLEFLNDPFPIDPATLYPGARTSLLNKVHHLKDALCALGTHLTAKLSDGSAAIELPAIEDGSPILTAFHFTNWRVTVAYNCYWALLILTNKIIMKLLPPYDPTYYALEAECRTVAVEICKTWEDAWASKPIGAFHTGLSFVMAYEFCTPDVQEWILKGLNALLDHQLVESFRWSEEMIQMMSGKLAGEGPDLVFSSVK</sequence>